<dbReference type="GO" id="GO:0030100">
    <property type="term" value="P:regulation of endocytosis"/>
    <property type="evidence" value="ECO:0007669"/>
    <property type="project" value="TreeGrafter"/>
</dbReference>
<proteinExistence type="predicted"/>
<feature type="region of interest" description="Disordered" evidence="6">
    <location>
        <begin position="221"/>
        <end position="261"/>
    </location>
</feature>
<organism evidence="8">
    <name type="scientific">Dichomitus squalens</name>
    <dbReference type="NCBI Taxonomy" id="114155"/>
    <lineage>
        <taxon>Eukaryota</taxon>
        <taxon>Fungi</taxon>
        <taxon>Dikarya</taxon>
        <taxon>Basidiomycota</taxon>
        <taxon>Agaricomycotina</taxon>
        <taxon>Agaricomycetes</taxon>
        <taxon>Polyporales</taxon>
        <taxon>Polyporaceae</taxon>
        <taxon>Dichomitus</taxon>
    </lineage>
</organism>
<dbReference type="PRINTS" id="PR00405">
    <property type="entry name" value="REVINTRACTNG"/>
</dbReference>
<dbReference type="CDD" id="cd08830">
    <property type="entry name" value="ArfGap_ArfGap1"/>
    <property type="match status" value="1"/>
</dbReference>
<feature type="compositionally biased region" description="Polar residues" evidence="6">
    <location>
        <begin position="399"/>
        <end position="422"/>
    </location>
</feature>
<dbReference type="InterPro" id="IPR037278">
    <property type="entry name" value="ARFGAP/RecO"/>
</dbReference>
<evidence type="ECO:0000256" key="1">
    <source>
        <dbReference type="ARBA" id="ARBA00022468"/>
    </source>
</evidence>
<evidence type="ECO:0000313" key="8">
    <source>
        <dbReference type="EMBL" id="TBU33126.1"/>
    </source>
</evidence>
<keyword evidence="2" id="KW-0479">Metal-binding</keyword>
<dbReference type="GO" id="GO:0032012">
    <property type="term" value="P:regulation of ARF protein signal transduction"/>
    <property type="evidence" value="ECO:0007669"/>
    <property type="project" value="TreeGrafter"/>
</dbReference>
<dbReference type="GO" id="GO:0005096">
    <property type="term" value="F:GTPase activator activity"/>
    <property type="evidence" value="ECO:0007669"/>
    <property type="project" value="UniProtKB-KW"/>
</dbReference>
<evidence type="ECO:0000256" key="5">
    <source>
        <dbReference type="PROSITE-ProRule" id="PRU00288"/>
    </source>
</evidence>
<keyword evidence="1" id="KW-0343">GTPase activation</keyword>
<dbReference type="OrthoDB" id="983479at2759"/>
<feature type="compositionally biased region" description="Low complexity" evidence="6">
    <location>
        <begin position="164"/>
        <end position="201"/>
    </location>
</feature>
<dbReference type="Pfam" id="PF01412">
    <property type="entry name" value="ArfGap"/>
    <property type="match status" value="1"/>
</dbReference>
<dbReference type="EMBL" id="ML143392">
    <property type="protein sequence ID" value="TBU33126.1"/>
    <property type="molecule type" value="Genomic_DNA"/>
</dbReference>
<dbReference type="InterPro" id="IPR001164">
    <property type="entry name" value="ArfGAP_dom"/>
</dbReference>
<gene>
    <name evidence="8" type="ORF">BD311DRAFT_713174</name>
</gene>
<evidence type="ECO:0000256" key="6">
    <source>
        <dbReference type="SAM" id="MobiDB-lite"/>
    </source>
</evidence>
<evidence type="ECO:0000256" key="2">
    <source>
        <dbReference type="ARBA" id="ARBA00022723"/>
    </source>
</evidence>
<reference evidence="8" key="1">
    <citation type="submission" date="2019-01" db="EMBL/GenBank/DDBJ databases">
        <title>Draft genome sequences of three monokaryotic isolates of the white-rot basidiomycete fungus Dichomitus squalens.</title>
        <authorList>
            <consortium name="DOE Joint Genome Institute"/>
            <person name="Lopez S.C."/>
            <person name="Andreopoulos B."/>
            <person name="Pangilinan J."/>
            <person name="Lipzen A."/>
            <person name="Riley R."/>
            <person name="Ahrendt S."/>
            <person name="Ng V."/>
            <person name="Barry K."/>
            <person name="Daum C."/>
            <person name="Grigoriev I.V."/>
            <person name="Hilden K.S."/>
            <person name="Makela M.R."/>
            <person name="de Vries R.P."/>
        </authorList>
    </citation>
    <scope>NUCLEOTIDE SEQUENCE [LARGE SCALE GENOMIC DNA]</scope>
    <source>
        <strain evidence="8">OM18370.1</strain>
    </source>
</reference>
<feature type="region of interest" description="Disordered" evidence="6">
    <location>
        <begin position="127"/>
        <end position="205"/>
    </location>
</feature>
<evidence type="ECO:0000256" key="3">
    <source>
        <dbReference type="ARBA" id="ARBA00022771"/>
    </source>
</evidence>
<dbReference type="Gene3D" id="1.10.220.150">
    <property type="entry name" value="Arf GTPase activating protein"/>
    <property type="match status" value="1"/>
</dbReference>
<dbReference type="PROSITE" id="PS50115">
    <property type="entry name" value="ARFGAP"/>
    <property type="match status" value="1"/>
</dbReference>
<dbReference type="AlphaFoldDB" id="A0A4Q9N302"/>
<name>A0A4Q9N302_9APHY</name>
<dbReference type="SUPFAM" id="SSF57863">
    <property type="entry name" value="ArfGap/RecO-like zinc finger"/>
    <property type="match status" value="1"/>
</dbReference>
<feature type="compositionally biased region" description="Low complexity" evidence="6">
    <location>
        <begin position="249"/>
        <end position="261"/>
    </location>
</feature>
<accession>A0A4Q9N302</accession>
<dbReference type="Proteomes" id="UP000292957">
    <property type="component" value="Unassembled WGS sequence"/>
</dbReference>
<dbReference type="GO" id="GO:0000139">
    <property type="term" value="C:Golgi membrane"/>
    <property type="evidence" value="ECO:0007669"/>
    <property type="project" value="TreeGrafter"/>
</dbReference>
<feature type="compositionally biased region" description="Acidic residues" evidence="6">
    <location>
        <begin position="386"/>
        <end position="395"/>
    </location>
</feature>
<feature type="region of interest" description="Disordered" evidence="6">
    <location>
        <begin position="386"/>
        <end position="438"/>
    </location>
</feature>
<keyword evidence="4" id="KW-0862">Zinc</keyword>
<dbReference type="SMART" id="SM00105">
    <property type="entry name" value="ArfGap"/>
    <property type="match status" value="1"/>
</dbReference>
<dbReference type="PANTHER" id="PTHR46395:SF1">
    <property type="entry name" value="ADP-RIBOSYLATION FACTOR GTPASE-ACTIVATING PROTEIN 1"/>
    <property type="match status" value="1"/>
</dbReference>
<evidence type="ECO:0000256" key="4">
    <source>
        <dbReference type="ARBA" id="ARBA00022833"/>
    </source>
</evidence>
<sequence>MDQAVARRTLQELIKREDLDNKKCIDCANPNPQWASLSFAVFLCLQCAGVHRGFGVHVSFVRSVSMDTWQEEQVKRMQIGGNAPFREFMRSYNPQTSGWKEGISPYDTYHSWAASQYKEKLDAALAGRDFSPSAPPEGFGSPSSPTSPPNRPSSAQGLRKARASARSSTGRSLRSDSASPASFSNSPLPSPSPGGASTPGSYADQKGQNEAFFATLGQANASRPADLPPSQGGRYQGFGNTPTPPPGSSHPSSHPSFALSSANAPSLTDLQENPVAALSKGWSLLSAAVAGASRAVAENVIQPGVEKVLDPTFQATVKGYAAEAGKRAGEVGRTANLWTKTTLGVDVADSVHGVVGTARDRLGGGPQSRGYGALGMDHEEESSALYHDDEDEFFDSFDNTSAQQGPAIPSKSNGAQASTTIHRTAAKKNDDWDDWKDF</sequence>
<keyword evidence="3 5" id="KW-0863">Zinc-finger</keyword>
<feature type="compositionally biased region" description="Basic and acidic residues" evidence="6">
    <location>
        <begin position="427"/>
        <end position="438"/>
    </location>
</feature>
<dbReference type="GO" id="GO:0008270">
    <property type="term" value="F:zinc ion binding"/>
    <property type="evidence" value="ECO:0007669"/>
    <property type="project" value="UniProtKB-KW"/>
</dbReference>
<dbReference type="PANTHER" id="PTHR46395">
    <property type="entry name" value="ADP-RIBOSYLATION FACTOR GTPASE-ACTIVATING PROTEIN 1"/>
    <property type="match status" value="1"/>
</dbReference>
<protein>
    <recommendedName>
        <fullName evidence="7">Arf-GAP domain-containing protein</fullName>
    </recommendedName>
</protein>
<evidence type="ECO:0000259" key="7">
    <source>
        <dbReference type="PROSITE" id="PS50115"/>
    </source>
</evidence>
<feature type="domain" description="Arf-GAP" evidence="7">
    <location>
        <begin position="7"/>
        <end position="121"/>
    </location>
</feature>
<dbReference type="InterPro" id="IPR038508">
    <property type="entry name" value="ArfGAP_dom_sf"/>
</dbReference>